<evidence type="ECO:0000256" key="5">
    <source>
        <dbReference type="PROSITE-ProRule" id="PRU10141"/>
    </source>
</evidence>
<sequence length="1674" mass="185479">MPSTQADCRCSPWFECCSAGSAPVFNLLLAARQSCAAPPLSALNLLLEAAVNSAENGSGGSGLAIAKTLLDLGASAETSGPTTAALRAGNGELLATLLAGGAACDPREAAHAESRDRTLRNALARLMQRHTARRETGAGEAALPSDVARLCGVKLAWLSPAHLPNPEAISELTLVDCGLTCLPAALLHGLPRLRALDVSRNRIARLEEATRGASPSKSLYKLDLSHNCLTELPHHVFAIESLRELNVAQNQLGQTAWNAAPWSCRQLEILNLANNGIASLPAQLSHVCGRLVRLFASGNRLTSFPCWACPLEFLDLTDNKISNVPGHLSTLWQNSLRELRLSGNCLASEKSLVMMVTVKTLSRLSLARNQLTTLPPTHLWRCDLLFELDLANNQLEERFHDANGSRFLPLPLFRRNLVYDYELKIPKLTGLHRLILGGNRLHRVPPSVCQLAMLETLDISGNSRIRQIPVELAQCRQLMRLVCDPGQLQEPLRQFVQKSFVSTIPLLNHLRLQLYRTSPYYHLKLVVAGNGPKDREWLMARLGFSHSCADSARSLYLADSAAGDSAGGGERSHWSLDRVVQQNYIRNAEAPLRRNLRDTLLQPPARIFHLQMTRRDLVDAHRRVAPRRGSRDLRAAKLAPEDFPLSLHLHAWVLHSGSSASPAIDSTHEIVLTKQTLYLLLWDCLDGQGAFEKIKQSLLTIQARAPKSIVIAIGQNLPPGEEFSVDELVSKWRSELDRTPGYPTVVEFLTLAEKPDDQAIARLRWTVLKWSLELPCPDDVKRGRVIGRQLPMFFTNAMELVVQRFEAIQGCHSAQRYVPLITEDEMLELLKEAAKNCEVPSQAFEKAIDFMHELGLLLHIRGDFNPSLFCPDAEWFLFVLQSVVLFKSTATLSQRGELQISQLKRFLTADLEMPESHTDTFLHLFHDLNICHKLNDKTLLFPNDLAERPTEPLDPEYVPRESLQPCRALLRVYRFPYFPPGLWPRLVARLHSTVADLKERARFFYAGNRRRDQPRLLARQPSAASRLLYSSSIGAADSVQILSRSSRSLGGWERELLGKRTSICCWRRGFMVKHDDGRFGIQLGDSGVELELCVLSQSRNFAPIGLLVDEVDLLLDTWFPGLASFEEDGYADVAEDDGESNADEGLVGGATSGLMRRLVPCPECLSSLMDGGYVSLSALSERVPDWRAKVHWFGYRLCAERALTSRPLRCPRCGAAPEPRSLVPELLFADVDRSAIVEAGRLRLRREPDCLLGEGAFGSVYRAWLGDTQVAAKISKFLENFVDQQQQQTDEPVKLRLLSGRRGSSSTRSLESAGATNEAPSAESAADSLVQLERARRLDQAIDGLKRMRHEANVLQALRSPFLVAFRGICLEPLCFLTELAPLGSLAEVREEARKQRPGTALPLGRQLSYKMAYEVITAVAYMHSLSVLYRDLKSDNVLVFSKDPAARLHVKLGDYGTSLNTGLQGTTGRQGTPGYMAPEVLRDCTYDEKVDVYSFGMVLYELICGERPFSKLPSSENLTKVVLDGGHPEFTVQEAEQAAFMGQLAQQCWRLSPGARPTAAGIRVAMETHSRWALERFIALPNDGAARTEAPVEAAAEERDGGGIPDFVGAMAEPTCACITELLESSILVLFLWKQLAVSAAVPGRQQSRQFAILDLDTGWWRQAPTFFAGPLW</sequence>
<dbReference type="Pfam" id="PF25497">
    <property type="entry name" value="COR-B"/>
    <property type="match status" value="1"/>
</dbReference>
<dbReference type="Gene3D" id="1.10.510.10">
    <property type="entry name" value="Transferase(Phosphotransferase) domain 1"/>
    <property type="match status" value="1"/>
</dbReference>
<dbReference type="SMART" id="SM00369">
    <property type="entry name" value="LRR_TYP"/>
    <property type="match status" value="6"/>
</dbReference>
<dbReference type="InterPro" id="IPR008271">
    <property type="entry name" value="Ser/Thr_kinase_AS"/>
</dbReference>
<keyword evidence="9" id="KW-1185">Reference proteome</keyword>
<dbReference type="GO" id="GO:0005525">
    <property type="term" value="F:GTP binding"/>
    <property type="evidence" value="ECO:0007669"/>
    <property type="project" value="UniProtKB-KW"/>
</dbReference>
<comment type="caution">
    <text evidence="8">The sequence shown here is derived from an EMBL/GenBank/DDBJ whole genome shotgun (WGS) entry which is preliminary data.</text>
</comment>
<dbReference type="InterPro" id="IPR050647">
    <property type="entry name" value="Plant_LRR-RLKs"/>
</dbReference>
<evidence type="ECO:0000256" key="6">
    <source>
        <dbReference type="SAM" id="MobiDB-lite"/>
    </source>
</evidence>
<dbReference type="SUPFAM" id="SSF52047">
    <property type="entry name" value="RNI-like"/>
    <property type="match status" value="1"/>
</dbReference>
<dbReference type="Proteomes" id="UP000215902">
    <property type="component" value="Unassembled WGS sequence"/>
</dbReference>
<dbReference type="InterPro" id="IPR000719">
    <property type="entry name" value="Prot_kinase_dom"/>
</dbReference>
<feature type="compositionally biased region" description="Low complexity" evidence="6">
    <location>
        <begin position="1298"/>
        <end position="1312"/>
    </location>
</feature>
<dbReference type="InterPro" id="IPR057263">
    <property type="entry name" value="COR-B"/>
</dbReference>
<dbReference type="EMBL" id="NIVC01002944">
    <property type="protein sequence ID" value="PAA54255.1"/>
    <property type="molecule type" value="Genomic_DNA"/>
</dbReference>
<feature type="binding site" evidence="5">
    <location>
        <position position="1273"/>
    </location>
    <ligand>
        <name>ATP</name>
        <dbReference type="ChEBI" id="CHEBI:30616"/>
    </ligand>
</feature>
<dbReference type="GO" id="GO:0009966">
    <property type="term" value="P:regulation of signal transduction"/>
    <property type="evidence" value="ECO:0007669"/>
    <property type="project" value="UniProtKB-ARBA"/>
</dbReference>
<dbReference type="InterPro" id="IPR011009">
    <property type="entry name" value="Kinase-like_dom_sf"/>
</dbReference>
<dbReference type="Gene3D" id="3.40.50.300">
    <property type="entry name" value="P-loop containing nucleotide triphosphate hydrolases"/>
    <property type="match status" value="1"/>
</dbReference>
<dbReference type="InterPro" id="IPR001611">
    <property type="entry name" value="Leu-rich_rpt"/>
</dbReference>
<evidence type="ECO:0000256" key="2">
    <source>
        <dbReference type="ARBA" id="ARBA00022737"/>
    </source>
</evidence>
<dbReference type="SMART" id="SM00220">
    <property type="entry name" value="S_TKc"/>
    <property type="match status" value="1"/>
</dbReference>
<dbReference type="InterPro" id="IPR017441">
    <property type="entry name" value="Protein_kinase_ATP_BS"/>
</dbReference>
<dbReference type="InterPro" id="IPR032675">
    <property type="entry name" value="LRR_dom_sf"/>
</dbReference>
<dbReference type="PROSITE" id="PS00107">
    <property type="entry name" value="PROTEIN_KINASE_ATP"/>
    <property type="match status" value="1"/>
</dbReference>
<dbReference type="OrthoDB" id="6161301at2759"/>
<dbReference type="PROSITE" id="PS00108">
    <property type="entry name" value="PROTEIN_KINASE_ST"/>
    <property type="match status" value="1"/>
</dbReference>
<dbReference type="PROSITE" id="PS50011">
    <property type="entry name" value="PROTEIN_KINASE_DOM"/>
    <property type="match status" value="1"/>
</dbReference>
<dbReference type="InterPro" id="IPR027417">
    <property type="entry name" value="P-loop_NTPase"/>
</dbReference>
<dbReference type="SUPFAM" id="SSF56112">
    <property type="entry name" value="Protein kinase-like (PK-like)"/>
    <property type="match status" value="1"/>
</dbReference>
<organism evidence="8 9">
    <name type="scientific">Macrostomum lignano</name>
    <dbReference type="NCBI Taxonomy" id="282301"/>
    <lineage>
        <taxon>Eukaryota</taxon>
        <taxon>Metazoa</taxon>
        <taxon>Spiralia</taxon>
        <taxon>Lophotrochozoa</taxon>
        <taxon>Platyhelminthes</taxon>
        <taxon>Rhabditophora</taxon>
        <taxon>Macrostomorpha</taxon>
        <taxon>Macrostomida</taxon>
        <taxon>Macrostomidae</taxon>
        <taxon>Macrostomum</taxon>
    </lineage>
</organism>
<evidence type="ECO:0000313" key="8">
    <source>
        <dbReference type="EMBL" id="PAA54255.1"/>
    </source>
</evidence>
<accession>A0A267DYA0</accession>
<dbReference type="PROSITE" id="PS51450">
    <property type="entry name" value="LRR"/>
    <property type="match status" value="3"/>
</dbReference>
<feature type="domain" description="Protein kinase" evidence="7">
    <location>
        <begin position="1246"/>
        <end position="1573"/>
    </location>
</feature>
<evidence type="ECO:0000313" key="9">
    <source>
        <dbReference type="Proteomes" id="UP000215902"/>
    </source>
</evidence>
<evidence type="ECO:0000256" key="3">
    <source>
        <dbReference type="ARBA" id="ARBA00022741"/>
    </source>
</evidence>
<dbReference type="Pfam" id="PF00069">
    <property type="entry name" value="Pkinase"/>
    <property type="match status" value="1"/>
</dbReference>
<keyword evidence="1" id="KW-0433">Leucine-rich repeat</keyword>
<dbReference type="PANTHER" id="PTHR48056">
    <property type="entry name" value="LRR RECEPTOR-LIKE SERINE/THREONINE-PROTEIN KINASE-RELATED"/>
    <property type="match status" value="1"/>
</dbReference>
<dbReference type="GO" id="GO:0004672">
    <property type="term" value="F:protein kinase activity"/>
    <property type="evidence" value="ECO:0007669"/>
    <property type="project" value="InterPro"/>
</dbReference>
<keyword evidence="2" id="KW-0677">Repeat</keyword>
<gene>
    <name evidence="8" type="ORF">BOX15_Mlig024703g1</name>
</gene>
<reference evidence="8 9" key="1">
    <citation type="submission" date="2017-06" db="EMBL/GenBank/DDBJ databases">
        <title>A platform for efficient transgenesis in Macrostomum lignano, a flatworm model organism for stem cell research.</title>
        <authorList>
            <person name="Berezikov E."/>
        </authorList>
    </citation>
    <scope>NUCLEOTIDE SEQUENCE [LARGE SCALE GENOMIC DNA]</scope>
    <source>
        <strain evidence="8">DV1</strain>
        <tissue evidence="8">Whole organism</tissue>
    </source>
</reference>
<dbReference type="GO" id="GO:0005524">
    <property type="term" value="F:ATP binding"/>
    <property type="evidence" value="ECO:0007669"/>
    <property type="project" value="UniProtKB-UniRule"/>
</dbReference>
<dbReference type="InterPro" id="IPR003591">
    <property type="entry name" value="Leu-rich_rpt_typical-subtyp"/>
</dbReference>
<evidence type="ECO:0000256" key="1">
    <source>
        <dbReference type="ARBA" id="ARBA00022614"/>
    </source>
</evidence>
<name>A0A267DYA0_9PLAT</name>
<keyword evidence="3 5" id="KW-0547">Nucleotide-binding</keyword>
<feature type="region of interest" description="Disordered" evidence="6">
    <location>
        <begin position="1298"/>
        <end position="1326"/>
    </location>
</feature>
<keyword evidence="4 5" id="KW-0067">ATP-binding</keyword>
<protein>
    <recommendedName>
        <fullName evidence="7">Protein kinase domain-containing protein</fullName>
    </recommendedName>
</protein>
<dbReference type="Gene3D" id="3.80.10.10">
    <property type="entry name" value="Ribonuclease Inhibitor"/>
    <property type="match status" value="3"/>
</dbReference>
<proteinExistence type="predicted"/>
<evidence type="ECO:0000259" key="7">
    <source>
        <dbReference type="PROSITE" id="PS50011"/>
    </source>
</evidence>
<dbReference type="SMART" id="SM00364">
    <property type="entry name" value="LRR_BAC"/>
    <property type="match status" value="5"/>
</dbReference>
<evidence type="ECO:0000256" key="4">
    <source>
        <dbReference type="ARBA" id="ARBA00022840"/>
    </source>
</evidence>
<dbReference type="PANTHER" id="PTHR48056:SF81">
    <property type="entry name" value="RECEPTOR PROTEIN-TYROSINE KINASE CEPR1"/>
    <property type="match status" value="1"/>
</dbReference>
<dbReference type="STRING" id="282301.A0A267DYA0"/>